<evidence type="ECO:0000313" key="3">
    <source>
        <dbReference type="EMBL" id="MDH5822332.1"/>
    </source>
</evidence>
<dbReference type="Proteomes" id="UP001156940">
    <property type="component" value="Unassembled WGS sequence"/>
</dbReference>
<dbReference type="RefSeq" id="WP_280573230.1">
    <property type="nucleotide sequence ID" value="NZ_JARXRM010000020.1"/>
</dbReference>
<evidence type="ECO:0000256" key="1">
    <source>
        <dbReference type="SAM" id="Phobius"/>
    </source>
</evidence>
<organism evidence="3 4">
    <name type="scientific">Luteimonas endophytica</name>
    <dbReference type="NCBI Taxonomy" id="3042023"/>
    <lineage>
        <taxon>Bacteria</taxon>
        <taxon>Pseudomonadati</taxon>
        <taxon>Pseudomonadota</taxon>
        <taxon>Gammaproteobacteria</taxon>
        <taxon>Lysobacterales</taxon>
        <taxon>Lysobacteraceae</taxon>
        <taxon>Luteimonas</taxon>
    </lineage>
</organism>
<keyword evidence="1" id="KW-0812">Transmembrane</keyword>
<evidence type="ECO:0000259" key="2">
    <source>
        <dbReference type="Pfam" id="PF20249"/>
    </source>
</evidence>
<feature type="transmembrane region" description="Helical" evidence="1">
    <location>
        <begin position="854"/>
        <end position="879"/>
    </location>
</feature>
<sequence length="939" mass="103710">MTEPAAPRCPFCEKTGLPILPLRYAVARTDYDGTRPSWKALELPAGFGDGVTGTALPSELARYTSRLLRPGYLYVFNEVRGEWKAYLVTGLGYLYEFDIETTTPPDADQIEFSCFRTGEEFIARCITIPDAASAGRVWLGFSDTAWTADVLARHKRQAYRERHMRAVDVGQWVGGNTNQPHTAEFAQLEAVVNEFAKEGVDHGQAPPPPTARYVTDPETGETFLQNDLPEVTIMGYPAFGFSPHRFHGFKHETPGLLEWAEQAAAPYAPMLVALPDPVGITMELAALMGARLNEFLEQDELQRPLAVSALLDSLKEAIRNNAGMDALRKAERDAEWRAHSWNYPYYISVRDGRNDLVNRHLDRLKNDRKYKQAWENKLKAARQAAADGLDADDLEEAADDAWNKYRKKLQDNEPENWRRTVFQPQLEDYDQQYLVPLAKAHQEWLRSEACAGAFECNHDEADADSGAGYVQTLLLCMQDTQQNKICFDNYQEWLEANTSDSRNLLQRALAYNQKDILEEWDKAVPSGGFPANQLPSMPWRSLIGLYGRSLRHLDAGGKNLVAQLITAVGGPIMKVLDTMIDQTAGRLLVALGVVAESSIEVIQHVGKLDDALDVVVAWMKELNPDALGDIDAGLLKRQLEVQSRGRRQSGRVRDAQGRITAGRVTLRVNRFALKQIEGGLVGDEAAARASRTVLRMDEWPKNGLARFRRMFDSNARLAVVGLILQVVGARKMAAGMDESMAHQRTESVWRFRSSMAAIVGGVGNLIHDGIVNGAKAGSVKLARAASSTWTKALGVISRGLGVVAAGLIAVLDARNAVLEQQKGNVGMMWLYTFSAIAGFGAALLFSGWLGATVFGLSASGVGIILVLVGIAIALLIDFLKNNELQDWMERCLFGAIEKGKRYQELAEEMREFELAMKALGLNPEEEESETGTVPALQAG</sequence>
<feature type="transmembrane region" description="Helical" evidence="1">
    <location>
        <begin position="825"/>
        <end position="848"/>
    </location>
</feature>
<feature type="domain" description="Toxin VasX N-terminal region" evidence="2">
    <location>
        <begin position="9"/>
        <end position="173"/>
    </location>
</feature>
<keyword evidence="1" id="KW-1133">Transmembrane helix</keyword>
<keyword evidence="1" id="KW-0472">Membrane</keyword>
<comment type="caution">
    <text evidence="3">The sequence shown here is derived from an EMBL/GenBank/DDBJ whole genome shotgun (WGS) entry which is preliminary data.</text>
</comment>
<dbReference type="NCBIfam" id="NF041559">
    <property type="entry name" value="BTH_I2691_fam"/>
    <property type="match status" value="1"/>
</dbReference>
<dbReference type="EMBL" id="JARXRM010000020">
    <property type="protein sequence ID" value="MDH5822332.1"/>
    <property type="molecule type" value="Genomic_DNA"/>
</dbReference>
<keyword evidence="4" id="KW-1185">Reference proteome</keyword>
<protein>
    <submittedName>
        <fullName evidence="3">T6SS effector BTH_I2691 family protein</fullName>
    </submittedName>
</protein>
<gene>
    <name evidence="3" type="ORF">QFW77_04915</name>
</gene>
<reference evidence="3 4" key="1">
    <citation type="submission" date="2023-04" db="EMBL/GenBank/DDBJ databases">
        <title>Luteimonas endophyticus RD2P54.</title>
        <authorList>
            <person name="Sun J.-Q."/>
        </authorList>
    </citation>
    <scope>NUCLEOTIDE SEQUENCE [LARGE SCALE GENOMIC DNA]</scope>
    <source>
        <strain evidence="3 4">RD2P54</strain>
    </source>
</reference>
<name>A0ABT6J676_9GAMM</name>
<dbReference type="Pfam" id="PF20249">
    <property type="entry name" value="VasX_N"/>
    <property type="match status" value="1"/>
</dbReference>
<evidence type="ECO:0000313" key="4">
    <source>
        <dbReference type="Proteomes" id="UP001156940"/>
    </source>
</evidence>
<dbReference type="InterPro" id="IPR048126">
    <property type="entry name" value="Toxin_VasX"/>
</dbReference>
<dbReference type="CDD" id="cd20707">
    <property type="entry name" value="MIX_III"/>
    <property type="match status" value="1"/>
</dbReference>
<accession>A0ABT6J676</accession>
<dbReference type="InterPro" id="IPR046864">
    <property type="entry name" value="VasX_N"/>
</dbReference>
<proteinExistence type="predicted"/>